<dbReference type="EMBL" id="JAUCGQ010000001">
    <property type="protein sequence ID" value="MDM7855568.1"/>
    <property type="molecule type" value="Genomic_DNA"/>
</dbReference>
<gene>
    <name evidence="1" type="ORF">QRT04_11575</name>
</gene>
<dbReference type="InterPro" id="IPR045499">
    <property type="entry name" value="DUF6492"/>
</dbReference>
<protein>
    <submittedName>
        <fullName evidence="1">DUF6492 family protein</fullName>
    </submittedName>
</protein>
<sequence>MRPLTFVTPVFEAELPLLELQARSLARRLPADEGHELLVLDNTARGLGRAARARLEAAYGEHLPHVRVLRPSDVCPMPPTSGWRGQQVLKLAVARLVRTPRYVALDAKNHLVGSLDDAFVEGPDGRTRVRAHGFADHPLRPALEHVLGYLGVDPAGAVERFPATVTPYVLDTATVRDVVADVESRSGRPFGDEFVAHELTEFFLYAGWILRADGTLERRLELTSDPNPTVWPRGAADVATTVEEVRRTGAPFLGVHRNAVPRLDDEGRRLLAELWAERGLLASPADGVDLLAGMARDHEHQRRQQRVRDVRARLLGPVRRLTGTAGGSRART</sequence>
<evidence type="ECO:0000313" key="1">
    <source>
        <dbReference type="EMBL" id="MDM7855568.1"/>
    </source>
</evidence>
<name>A0ABT7SH94_9CELL</name>
<comment type="caution">
    <text evidence="1">The sequence shown here is derived from an EMBL/GenBank/DDBJ whole genome shotgun (WGS) entry which is preliminary data.</text>
</comment>
<evidence type="ECO:0000313" key="2">
    <source>
        <dbReference type="Proteomes" id="UP001529338"/>
    </source>
</evidence>
<proteinExistence type="predicted"/>
<organism evidence="1 2">
    <name type="scientific">Cellulomonas alba</name>
    <dbReference type="NCBI Taxonomy" id="3053467"/>
    <lineage>
        <taxon>Bacteria</taxon>
        <taxon>Bacillati</taxon>
        <taxon>Actinomycetota</taxon>
        <taxon>Actinomycetes</taxon>
        <taxon>Micrococcales</taxon>
        <taxon>Cellulomonadaceae</taxon>
        <taxon>Cellulomonas</taxon>
    </lineage>
</organism>
<dbReference type="Proteomes" id="UP001529338">
    <property type="component" value="Unassembled WGS sequence"/>
</dbReference>
<reference evidence="1 2" key="1">
    <citation type="submission" date="2023-06" db="EMBL/GenBank/DDBJ databases">
        <title>Cellulomonas sp. MW4 Whole genome sequence.</title>
        <authorList>
            <person name="Park S."/>
        </authorList>
    </citation>
    <scope>NUCLEOTIDE SEQUENCE [LARGE SCALE GENOMIC DNA]</scope>
    <source>
        <strain evidence="1 2">MW4</strain>
    </source>
</reference>
<dbReference type="RefSeq" id="WP_289455406.1">
    <property type="nucleotide sequence ID" value="NZ_JAUCGQ010000001.1"/>
</dbReference>
<dbReference type="Pfam" id="PF20102">
    <property type="entry name" value="DUF6492"/>
    <property type="match status" value="1"/>
</dbReference>
<keyword evidence="2" id="KW-1185">Reference proteome</keyword>
<accession>A0ABT7SH94</accession>